<dbReference type="GO" id="GO:0005694">
    <property type="term" value="C:chromosome"/>
    <property type="evidence" value="ECO:0007669"/>
    <property type="project" value="TreeGrafter"/>
</dbReference>
<dbReference type="GO" id="GO:0003677">
    <property type="term" value="F:DNA binding"/>
    <property type="evidence" value="ECO:0007669"/>
    <property type="project" value="UniProtKB-KW"/>
</dbReference>
<evidence type="ECO:0000313" key="7">
    <source>
        <dbReference type="Proteomes" id="UP000005777"/>
    </source>
</evidence>
<dbReference type="FunFam" id="3.90.1530.30:FF:000001">
    <property type="entry name" value="Chromosome partitioning protein ParB"/>
    <property type="match status" value="1"/>
</dbReference>
<dbReference type="HOGENOM" id="CLU_023853_7_3_11"/>
<dbReference type="GO" id="GO:0007059">
    <property type="term" value="P:chromosome segregation"/>
    <property type="evidence" value="ECO:0007669"/>
    <property type="project" value="UniProtKB-KW"/>
</dbReference>
<feature type="region of interest" description="Disordered" evidence="4">
    <location>
        <begin position="682"/>
        <end position="715"/>
    </location>
</feature>
<dbReference type="InterPro" id="IPR050336">
    <property type="entry name" value="Chromosome_partition/occlusion"/>
</dbReference>
<dbReference type="GO" id="GO:0045881">
    <property type="term" value="P:positive regulation of sporulation resulting in formation of a cellular spore"/>
    <property type="evidence" value="ECO:0007669"/>
    <property type="project" value="TreeGrafter"/>
</dbReference>
<dbReference type="CDD" id="cd16393">
    <property type="entry name" value="SPO0J_N"/>
    <property type="match status" value="1"/>
</dbReference>
<feature type="compositionally biased region" description="Basic and acidic residues" evidence="4">
    <location>
        <begin position="257"/>
        <end position="267"/>
    </location>
</feature>
<keyword evidence="7" id="KW-1185">Reference proteome</keyword>
<evidence type="ECO:0000256" key="4">
    <source>
        <dbReference type="SAM" id="MobiDB-lite"/>
    </source>
</evidence>
<keyword evidence="2" id="KW-0159">Chromosome partition</keyword>
<dbReference type="InterPro" id="IPR003115">
    <property type="entry name" value="ParB_N"/>
</dbReference>
<evidence type="ECO:0000256" key="2">
    <source>
        <dbReference type="ARBA" id="ARBA00022829"/>
    </source>
</evidence>
<dbReference type="AlphaFoldDB" id="W5II03"/>
<feature type="compositionally biased region" description="Polar residues" evidence="4">
    <location>
        <begin position="46"/>
        <end position="61"/>
    </location>
</feature>
<name>W5II03_SCAIO</name>
<accession>W5II03</accession>
<proteinExistence type="inferred from homology"/>
<organism evidence="6 7">
    <name type="scientific">Scardovia inopinata F0304</name>
    <dbReference type="NCBI Taxonomy" id="641146"/>
    <lineage>
        <taxon>Bacteria</taxon>
        <taxon>Bacillati</taxon>
        <taxon>Actinomycetota</taxon>
        <taxon>Actinomycetes</taxon>
        <taxon>Bifidobacteriales</taxon>
        <taxon>Bifidobacteriaceae</taxon>
        <taxon>Scardovia</taxon>
    </lineage>
</organism>
<feature type="compositionally biased region" description="Polar residues" evidence="4">
    <location>
        <begin position="314"/>
        <end position="324"/>
    </location>
</feature>
<protein>
    <submittedName>
        <fullName evidence="6">ParB-like partition protein</fullName>
    </submittedName>
</protein>
<dbReference type="SUPFAM" id="SSF110849">
    <property type="entry name" value="ParB/Sulfiredoxin"/>
    <property type="match status" value="1"/>
</dbReference>
<evidence type="ECO:0000259" key="5">
    <source>
        <dbReference type="SMART" id="SM00470"/>
    </source>
</evidence>
<reference evidence="6 7" key="1">
    <citation type="submission" date="2012-01" db="EMBL/GenBank/DDBJ databases">
        <title>The Genome Sequence of Scardovia inopinata F0304.</title>
        <authorList>
            <consortium name="The Broad Institute Genome Sequencing Platform"/>
            <person name="Ward D."/>
            <person name="Earl A."/>
            <person name="Feldgarden M."/>
            <person name="Gevers D."/>
            <person name="Young S."/>
            <person name="Zeng Q."/>
            <person name="Koehrsen M."/>
            <person name="Alvarado L."/>
            <person name="Berlin A.M."/>
            <person name="Borenstein D."/>
            <person name="Chapman S.B."/>
            <person name="Chen Z."/>
            <person name="Engels R."/>
            <person name="Freedman E."/>
            <person name="Gellesch M."/>
            <person name="Goldberg J."/>
            <person name="Griggs A."/>
            <person name="Gujja S."/>
            <person name="Heilman E.R."/>
            <person name="Heiman D.I."/>
            <person name="Hepburn T.A."/>
            <person name="Howarth C."/>
            <person name="Jen D."/>
            <person name="Larson L."/>
            <person name="Mehta T."/>
            <person name="Park D."/>
            <person name="Pearson M."/>
            <person name="Richards J."/>
            <person name="Roberts A."/>
            <person name="Saif S."/>
            <person name="Shea T.D."/>
            <person name="Shenoy N."/>
            <person name="Sisk P."/>
            <person name="Stolte C."/>
            <person name="Sykes S.N."/>
            <person name="Walk T."/>
            <person name="White J."/>
            <person name="Yandava C."/>
            <person name="Izard J."/>
            <person name="Baranova O.V."/>
            <person name="Blanton J.M."/>
            <person name="Tanner A.C."/>
            <person name="Dewhirst F."/>
            <person name="Haas B."/>
            <person name="Nusbaum C."/>
            <person name="Birren B."/>
        </authorList>
    </citation>
    <scope>NUCLEOTIDE SEQUENCE [LARGE SCALE GENOMIC DNA]</scope>
    <source>
        <strain evidence="6 7">F0304</strain>
    </source>
</reference>
<keyword evidence="3" id="KW-0238">DNA-binding</keyword>
<feature type="compositionally biased region" description="Low complexity" evidence="4">
    <location>
        <begin position="170"/>
        <end position="182"/>
    </location>
</feature>
<dbReference type="NCBIfam" id="TIGR00180">
    <property type="entry name" value="parB_part"/>
    <property type="match status" value="1"/>
</dbReference>
<dbReference type="InterPro" id="IPR036086">
    <property type="entry name" value="ParB/Sulfiredoxin_sf"/>
</dbReference>
<evidence type="ECO:0000256" key="3">
    <source>
        <dbReference type="ARBA" id="ARBA00023125"/>
    </source>
</evidence>
<comment type="similarity">
    <text evidence="1">Belongs to the ParB family.</text>
</comment>
<gene>
    <name evidence="6" type="ORF">HMPREF9020_00085</name>
</gene>
<feature type="compositionally biased region" description="Basic residues" evidence="4">
    <location>
        <begin position="35"/>
        <end position="45"/>
    </location>
</feature>
<dbReference type="Pfam" id="PF02195">
    <property type="entry name" value="ParB_N"/>
    <property type="match status" value="1"/>
</dbReference>
<dbReference type="FunFam" id="1.10.10.2830:FF:000001">
    <property type="entry name" value="Chromosome partitioning protein ParB"/>
    <property type="match status" value="1"/>
</dbReference>
<evidence type="ECO:0000313" key="6">
    <source>
        <dbReference type="EMBL" id="EFG26466.1"/>
    </source>
</evidence>
<dbReference type="PANTHER" id="PTHR33375:SF1">
    <property type="entry name" value="CHROMOSOME-PARTITIONING PROTEIN PARB-RELATED"/>
    <property type="match status" value="1"/>
</dbReference>
<dbReference type="eggNOG" id="COG1475">
    <property type="taxonomic scope" value="Bacteria"/>
</dbReference>
<sequence>MARKSRLGKGIGALFPDLPKLDEEEGFEKQDLASNKRKGSPRQRTKNTPQTENVSRETFSTDNHESGKDGGLKGKKNRNSHYYIPPLADSIHPSNLFFEPSTAGLGQYLGDEQNDEYSAQVEGTIDSTDRDDQKYTAKQNNSTEQDRVDNKLSNSGKLMPASEMPATDRNQSAQSNAQNNDKQQNHPKNDVLSDTSLNADEDYTNDTIKSDEEKVHGEGELASAFAVKINEKASADSEPEANSGNDSTDGKGLVDAPNHDESTHEALSESVAKAVKGKPKNPSIQSVETVDITGKTKSSAINVSRETLAEQEMRTSSIETNPTETNDKKTKESRLENENYEIEKVPGDKAKTDSKETADRKNRKKRGNSKKTDYSGRMTAGKIGNAPIEEVGDESENADSSKESNDDLLPVAGGYLAELSIEQISPNEKQPRTIFDDDELAELAESIKQVGVLQPVVVRKRDRDDDFPTEYELIMGERRLRASKLAGLKTIPAIVRTTSDNSMLRDALLENLHRVALNPLEEAAAYQQMMEDFGLTQEQLSQSISKSRPQISNTLRLLQLPASVQKKVASGVLSAGHARALLALPSGELMESLANRIVAEELSVRTTEEIIALQAGKKKSQKRQRADNAWADAPEIDELANYFETKVKIKGTPKKGRIEITFASVDDLHRIMSIIQHGALERYDASEGKSSEQGSAQKEDTRSSSSGQSVSDGWF</sequence>
<feature type="domain" description="ParB-like N-terminal" evidence="5">
    <location>
        <begin position="417"/>
        <end position="512"/>
    </location>
</feature>
<comment type="caution">
    <text evidence="6">The sequence shown here is derived from an EMBL/GenBank/DDBJ whole genome shotgun (WGS) entry which is preliminary data.</text>
</comment>
<feature type="compositionally biased region" description="Basic and acidic residues" evidence="4">
    <location>
        <begin position="62"/>
        <end position="72"/>
    </location>
</feature>
<dbReference type="SMART" id="SM00470">
    <property type="entry name" value="ParB"/>
    <property type="match status" value="1"/>
</dbReference>
<evidence type="ECO:0000256" key="1">
    <source>
        <dbReference type="ARBA" id="ARBA00006295"/>
    </source>
</evidence>
<dbReference type="Pfam" id="PF17762">
    <property type="entry name" value="HTH_ParB"/>
    <property type="match status" value="1"/>
</dbReference>
<feature type="compositionally biased region" description="Polar residues" evidence="4">
    <location>
        <begin position="295"/>
        <end position="305"/>
    </location>
</feature>
<dbReference type="Gene3D" id="1.10.10.2830">
    <property type="match status" value="1"/>
</dbReference>
<feature type="compositionally biased region" description="Basic and acidic residues" evidence="4">
    <location>
        <begin position="325"/>
        <end position="360"/>
    </location>
</feature>
<dbReference type="InterPro" id="IPR041468">
    <property type="entry name" value="HTH_ParB/Spo0J"/>
</dbReference>
<dbReference type="Proteomes" id="UP000005777">
    <property type="component" value="Unassembled WGS sequence"/>
</dbReference>
<feature type="compositionally biased region" description="Low complexity" evidence="4">
    <location>
        <begin position="703"/>
        <end position="715"/>
    </location>
</feature>
<dbReference type="Gene3D" id="3.90.1530.30">
    <property type="match status" value="1"/>
</dbReference>
<feature type="region of interest" description="Disordered" evidence="4">
    <location>
        <begin position="1"/>
        <end position="408"/>
    </location>
</feature>
<dbReference type="SUPFAM" id="SSF109709">
    <property type="entry name" value="KorB DNA-binding domain-like"/>
    <property type="match status" value="1"/>
</dbReference>
<dbReference type="InterPro" id="IPR004437">
    <property type="entry name" value="ParB/RepB/Spo0J"/>
</dbReference>
<feature type="compositionally biased region" description="Basic and acidic residues" evidence="4">
    <location>
        <begin position="208"/>
        <end position="219"/>
    </location>
</feature>
<dbReference type="EMBL" id="ADCX01000001">
    <property type="protein sequence ID" value="EFG26466.1"/>
    <property type="molecule type" value="Genomic_DNA"/>
</dbReference>
<dbReference type="PANTHER" id="PTHR33375">
    <property type="entry name" value="CHROMOSOME-PARTITIONING PROTEIN PARB-RELATED"/>
    <property type="match status" value="1"/>
</dbReference>